<evidence type="ECO:0000313" key="3">
    <source>
        <dbReference type="Proteomes" id="UP001153269"/>
    </source>
</evidence>
<evidence type="ECO:0000313" key="2">
    <source>
        <dbReference type="EMBL" id="CAB1448136.1"/>
    </source>
</evidence>
<organism evidence="2 3">
    <name type="scientific">Pleuronectes platessa</name>
    <name type="common">European plaice</name>
    <dbReference type="NCBI Taxonomy" id="8262"/>
    <lineage>
        <taxon>Eukaryota</taxon>
        <taxon>Metazoa</taxon>
        <taxon>Chordata</taxon>
        <taxon>Craniata</taxon>
        <taxon>Vertebrata</taxon>
        <taxon>Euteleostomi</taxon>
        <taxon>Actinopterygii</taxon>
        <taxon>Neopterygii</taxon>
        <taxon>Teleostei</taxon>
        <taxon>Neoteleostei</taxon>
        <taxon>Acanthomorphata</taxon>
        <taxon>Carangaria</taxon>
        <taxon>Pleuronectiformes</taxon>
        <taxon>Pleuronectoidei</taxon>
        <taxon>Pleuronectidae</taxon>
        <taxon>Pleuronectes</taxon>
    </lineage>
</organism>
<dbReference type="AlphaFoldDB" id="A0A9N7Z426"/>
<reference evidence="2" key="1">
    <citation type="submission" date="2020-03" db="EMBL/GenBank/DDBJ databases">
        <authorList>
            <person name="Weist P."/>
        </authorList>
    </citation>
    <scope>NUCLEOTIDE SEQUENCE</scope>
</reference>
<name>A0A9N7Z426_PLEPL</name>
<evidence type="ECO:0000256" key="1">
    <source>
        <dbReference type="SAM" id="MobiDB-lite"/>
    </source>
</evidence>
<feature type="region of interest" description="Disordered" evidence="1">
    <location>
        <begin position="37"/>
        <end position="77"/>
    </location>
</feature>
<accession>A0A9N7Z426</accession>
<protein>
    <submittedName>
        <fullName evidence="2">Uncharacterized protein</fullName>
    </submittedName>
</protein>
<comment type="caution">
    <text evidence="2">The sequence shown here is derived from an EMBL/GenBank/DDBJ whole genome shotgun (WGS) entry which is preliminary data.</text>
</comment>
<sequence length="127" mass="13448">MKPNYPGASAAILEFGGQKKSGGGGMELQRDKQIIPAAGLRGTEQQKPARPSLRQNRRRARSGVAGGFPGAVSGPDPGKVWELIQKKGARIEGSCRRPSDIAPTRGVFLQPDIGHFGITQLALAFCV</sequence>
<keyword evidence="3" id="KW-1185">Reference proteome</keyword>
<dbReference type="Proteomes" id="UP001153269">
    <property type="component" value="Unassembled WGS sequence"/>
</dbReference>
<proteinExistence type="predicted"/>
<dbReference type="EMBL" id="CADEAL010003966">
    <property type="protein sequence ID" value="CAB1448136.1"/>
    <property type="molecule type" value="Genomic_DNA"/>
</dbReference>
<gene>
    <name evidence="2" type="ORF">PLEPLA_LOCUS35799</name>
</gene>